<dbReference type="EMBL" id="CABIKO010000857">
    <property type="protein sequence ID" value="VVA39836.1"/>
    <property type="molecule type" value="Genomic_DNA"/>
</dbReference>
<organism evidence="2 4">
    <name type="scientific">Prunus dulcis</name>
    <name type="common">Almond</name>
    <name type="synonym">Amygdalus dulcis</name>
    <dbReference type="NCBI Taxonomy" id="3755"/>
    <lineage>
        <taxon>Eukaryota</taxon>
        <taxon>Viridiplantae</taxon>
        <taxon>Streptophyta</taxon>
        <taxon>Embryophyta</taxon>
        <taxon>Tracheophyta</taxon>
        <taxon>Spermatophyta</taxon>
        <taxon>Magnoliopsida</taxon>
        <taxon>eudicotyledons</taxon>
        <taxon>Gunneridae</taxon>
        <taxon>Pentapetalae</taxon>
        <taxon>rosids</taxon>
        <taxon>fabids</taxon>
        <taxon>Rosales</taxon>
        <taxon>Rosaceae</taxon>
        <taxon>Amygdaloideae</taxon>
        <taxon>Amygdaleae</taxon>
        <taxon>Prunus</taxon>
    </lineage>
</organism>
<dbReference type="InParanoid" id="A0A5E4G4T2"/>
<reference evidence="4" key="2">
    <citation type="journal article" date="2020" name="Plant J.">
        <title>Transposons played a major role in the diversification between the closely related almond and peach genomes: results from the almond genome sequence.</title>
        <authorList>
            <person name="Alioto T."/>
            <person name="Alexiou K.G."/>
            <person name="Bardil A."/>
            <person name="Barteri F."/>
            <person name="Castanera R."/>
            <person name="Cruz F."/>
            <person name="Dhingra A."/>
            <person name="Duval H."/>
            <person name="Fernandez I Marti A."/>
            <person name="Frias L."/>
            <person name="Galan B."/>
            <person name="Garcia J.L."/>
            <person name="Howad W."/>
            <person name="Gomez-Garrido J."/>
            <person name="Gut M."/>
            <person name="Julca I."/>
            <person name="Morata J."/>
            <person name="Puigdomenech P."/>
            <person name="Ribeca P."/>
            <person name="Rubio Cabetas M.J."/>
            <person name="Vlasova A."/>
            <person name="Wirthensohn M."/>
            <person name="Garcia-Mas J."/>
            <person name="Gabaldon T."/>
            <person name="Casacuberta J.M."/>
            <person name="Arus P."/>
        </authorList>
    </citation>
    <scope>NUCLEOTIDE SEQUENCE [LARGE SCALE GENOMIC DNA]</scope>
    <source>
        <strain evidence="4">cv. Texas</strain>
    </source>
</reference>
<proteinExistence type="predicted"/>
<sequence length="111" mass="12601">MEKILRTLIDMFEGKVIAIEETLDLLNTIIVDELRGSLQAYEQRLYKKSEAGIDEALQAQLKLKKEKNISKVEECRNEARANANTQNSNHRRGTHSIFEGKRGRGRGISSS</sequence>
<gene>
    <name evidence="2" type="ORF">ALMOND_2B030969</name>
    <name evidence="3" type="ORF">ALMOND_2B035366</name>
</gene>
<evidence type="ECO:0000313" key="2">
    <source>
        <dbReference type="EMBL" id="VVA34734.1"/>
    </source>
</evidence>
<protein>
    <submittedName>
        <fullName evidence="2">PREDICTED: Retrovirus-related Pol poly from transposon TNT</fullName>
    </submittedName>
</protein>
<reference evidence="2" key="1">
    <citation type="submission" date="2019-07" db="EMBL/GenBank/DDBJ databases">
        <authorList>
            <person name="Alioto T."/>
            <person name="Alioto T."/>
            <person name="Gomez Garrido J."/>
        </authorList>
    </citation>
    <scope>NUCLEOTIDE SEQUENCE [LARGE SCALE GENOMIC DNA]</scope>
</reference>
<accession>A0A5E4G4T2</accession>
<name>A0A5E4G4T2_PRUDU</name>
<dbReference type="Gramene" id="VVA34734">
    <property type="protein sequence ID" value="VVA34734"/>
    <property type="gene ID" value="Prudul26B030969"/>
</dbReference>
<evidence type="ECO:0000313" key="3">
    <source>
        <dbReference type="EMBL" id="VVA39836.1"/>
    </source>
</evidence>
<dbReference type="Gramene" id="VVA39836">
    <property type="protein sequence ID" value="VVA39836"/>
    <property type="gene ID" value="Prudul26B035366"/>
</dbReference>
<feature type="region of interest" description="Disordered" evidence="1">
    <location>
        <begin position="79"/>
        <end position="111"/>
    </location>
</feature>
<evidence type="ECO:0000256" key="1">
    <source>
        <dbReference type="SAM" id="MobiDB-lite"/>
    </source>
</evidence>
<evidence type="ECO:0000313" key="4">
    <source>
        <dbReference type="Proteomes" id="UP000327085"/>
    </source>
</evidence>
<dbReference type="AlphaFoldDB" id="A0A5E4G4T2"/>
<dbReference type="EMBL" id="CABIKO010000349">
    <property type="protein sequence ID" value="VVA34734.1"/>
    <property type="molecule type" value="Genomic_DNA"/>
</dbReference>
<dbReference type="Proteomes" id="UP000327085">
    <property type="component" value="Chromosome 5"/>
</dbReference>